<dbReference type="InterPro" id="IPR036047">
    <property type="entry name" value="F-box-like_dom_sf"/>
</dbReference>
<comment type="caution">
    <text evidence="3">The sequence shown here is derived from an EMBL/GenBank/DDBJ whole genome shotgun (WGS) entry which is preliminary data.</text>
</comment>
<proteinExistence type="predicted"/>
<dbReference type="PROSITE" id="PS50181">
    <property type="entry name" value="FBOX"/>
    <property type="match status" value="1"/>
</dbReference>
<keyword evidence="4" id="KW-1185">Reference proteome</keyword>
<dbReference type="EMBL" id="JACEIK010000630">
    <property type="protein sequence ID" value="MCD7460009.1"/>
    <property type="molecule type" value="Genomic_DNA"/>
</dbReference>
<accession>A0ABS8SML4</accession>
<evidence type="ECO:0000259" key="2">
    <source>
        <dbReference type="PROSITE" id="PS50181"/>
    </source>
</evidence>
<reference evidence="3 4" key="1">
    <citation type="journal article" date="2021" name="BMC Genomics">
        <title>Datura genome reveals duplications of psychoactive alkaloid biosynthetic genes and high mutation rate following tissue culture.</title>
        <authorList>
            <person name="Rajewski A."/>
            <person name="Carter-House D."/>
            <person name="Stajich J."/>
            <person name="Litt A."/>
        </authorList>
    </citation>
    <scope>NUCLEOTIDE SEQUENCE [LARGE SCALE GENOMIC DNA]</scope>
    <source>
        <strain evidence="3">AR-01</strain>
    </source>
</reference>
<feature type="compositionally biased region" description="Polar residues" evidence="1">
    <location>
        <begin position="23"/>
        <end position="36"/>
    </location>
</feature>
<organism evidence="3 4">
    <name type="scientific">Datura stramonium</name>
    <name type="common">Jimsonweed</name>
    <name type="synonym">Common thornapple</name>
    <dbReference type="NCBI Taxonomy" id="4076"/>
    <lineage>
        <taxon>Eukaryota</taxon>
        <taxon>Viridiplantae</taxon>
        <taxon>Streptophyta</taxon>
        <taxon>Embryophyta</taxon>
        <taxon>Tracheophyta</taxon>
        <taxon>Spermatophyta</taxon>
        <taxon>Magnoliopsida</taxon>
        <taxon>eudicotyledons</taxon>
        <taxon>Gunneridae</taxon>
        <taxon>Pentapetalae</taxon>
        <taxon>asterids</taxon>
        <taxon>lamiids</taxon>
        <taxon>Solanales</taxon>
        <taxon>Solanaceae</taxon>
        <taxon>Solanoideae</taxon>
        <taxon>Datureae</taxon>
        <taxon>Datura</taxon>
    </lineage>
</organism>
<dbReference type="PANTHER" id="PTHR45088">
    <property type="entry name" value="OSJNBA0022H21.17 PROTEIN"/>
    <property type="match status" value="1"/>
</dbReference>
<evidence type="ECO:0000256" key="1">
    <source>
        <dbReference type="SAM" id="MobiDB-lite"/>
    </source>
</evidence>
<dbReference type="InterPro" id="IPR053301">
    <property type="entry name" value="F-box_motif"/>
</dbReference>
<evidence type="ECO:0000313" key="4">
    <source>
        <dbReference type="Proteomes" id="UP000823775"/>
    </source>
</evidence>
<feature type="compositionally biased region" description="Polar residues" evidence="1">
    <location>
        <begin position="1"/>
        <end position="11"/>
    </location>
</feature>
<name>A0ABS8SML4_DATST</name>
<feature type="region of interest" description="Disordered" evidence="1">
    <location>
        <begin position="1"/>
        <end position="57"/>
    </location>
</feature>
<dbReference type="InterPro" id="IPR001810">
    <property type="entry name" value="F-box_dom"/>
</dbReference>
<dbReference type="PANTHER" id="PTHR45088:SF4">
    <property type="entry name" value="F-BOX DOMAIN-CONTAINING PROTEIN"/>
    <property type="match status" value="1"/>
</dbReference>
<evidence type="ECO:0000313" key="3">
    <source>
        <dbReference type="EMBL" id="MCD7460009.1"/>
    </source>
</evidence>
<dbReference type="SUPFAM" id="SSF81383">
    <property type="entry name" value="F-box domain"/>
    <property type="match status" value="1"/>
</dbReference>
<dbReference type="Proteomes" id="UP000823775">
    <property type="component" value="Unassembled WGS sequence"/>
</dbReference>
<gene>
    <name evidence="3" type="ORF">HAX54_042658</name>
</gene>
<dbReference type="Gene3D" id="1.20.1280.50">
    <property type="match status" value="1"/>
</dbReference>
<feature type="domain" description="F-box" evidence="2">
    <location>
        <begin position="65"/>
        <end position="114"/>
    </location>
</feature>
<dbReference type="Pfam" id="PF00646">
    <property type="entry name" value="F-box"/>
    <property type="match status" value="1"/>
</dbReference>
<feature type="compositionally biased region" description="Low complexity" evidence="1">
    <location>
        <begin position="41"/>
        <end position="57"/>
    </location>
</feature>
<sequence length="147" mass="16841">MNQRVWPSNSGRFAAFPFKKKQTQVQNRPTKNPFSNHSKEISPTTSSSSHSKSSNSSNQYNYNHDFSFSQLPYDVLLKIAATFTLPNLRAASLVCKSWCDALRPLRESMLFLRWGKRFKHGRGGVGLSPIWRKLLILSLKELLVDLR</sequence>
<protein>
    <recommendedName>
        <fullName evidence="2">F-box domain-containing protein</fullName>
    </recommendedName>
</protein>